<proteinExistence type="predicted"/>
<dbReference type="AlphaFoldDB" id="A0A8J6P1X7"/>
<comment type="caution">
    <text evidence="1">The sequence shown here is derived from an EMBL/GenBank/DDBJ whole genome shotgun (WGS) entry which is preliminary data.</text>
</comment>
<dbReference type="EMBL" id="JACNIG010000206">
    <property type="protein sequence ID" value="MBC8432101.1"/>
    <property type="molecule type" value="Genomic_DNA"/>
</dbReference>
<name>A0A8J6P1X7_9BACT</name>
<dbReference type="Proteomes" id="UP000605201">
    <property type="component" value="Unassembled WGS sequence"/>
</dbReference>
<reference evidence="1 2" key="1">
    <citation type="submission" date="2020-08" db="EMBL/GenBank/DDBJ databases">
        <title>Bridging the membrane lipid divide: bacteria of the FCB group superphylum have the potential to synthesize archaeal ether lipids.</title>
        <authorList>
            <person name="Villanueva L."/>
            <person name="Von Meijenfeldt F.A.B."/>
            <person name="Westbye A.B."/>
            <person name="Yadav S."/>
            <person name="Hopmans E.C."/>
            <person name="Dutilh B.E."/>
            <person name="Sinninghe Damste J.S."/>
        </authorList>
    </citation>
    <scope>NUCLEOTIDE SEQUENCE [LARGE SCALE GENOMIC DNA]</scope>
    <source>
        <strain evidence="1">NIOZ-UU17</strain>
    </source>
</reference>
<evidence type="ECO:0000313" key="1">
    <source>
        <dbReference type="EMBL" id="MBC8432101.1"/>
    </source>
</evidence>
<organism evidence="1 2">
    <name type="scientific">Candidatus Desulfatibia vada</name>
    <dbReference type="NCBI Taxonomy" id="2841696"/>
    <lineage>
        <taxon>Bacteria</taxon>
        <taxon>Pseudomonadati</taxon>
        <taxon>Thermodesulfobacteriota</taxon>
        <taxon>Desulfobacteria</taxon>
        <taxon>Desulfobacterales</taxon>
        <taxon>Desulfobacterales incertae sedis</taxon>
        <taxon>Candidatus Desulfatibia</taxon>
    </lineage>
</organism>
<accession>A0A8J6P1X7</accession>
<sequence>EDTITEGGEGRIKVAPGSLEISIMPHGLIKATSVFIETDYKINVTVVGETNASMDVLSDGIFMLTGSLSNVKLANRAATPTANVFYDITG</sequence>
<protein>
    <submittedName>
        <fullName evidence="1">Uncharacterized protein</fullName>
    </submittedName>
</protein>
<feature type="non-terminal residue" evidence="1">
    <location>
        <position position="1"/>
    </location>
</feature>
<gene>
    <name evidence="1" type="ORF">H8D96_09285</name>
</gene>
<evidence type="ECO:0000313" key="2">
    <source>
        <dbReference type="Proteomes" id="UP000605201"/>
    </source>
</evidence>